<dbReference type="GeneID" id="98152453"/>
<keyword evidence="3" id="KW-1185">Reference proteome</keyword>
<reference evidence="2 3" key="1">
    <citation type="submission" date="2024-07" db="EMBL/GenBank/DDBJ databases">
        <title>Section-level genome sequencing and comparative genomics of Aspergillus sections Usti and Cavernicolus.</title>
        <authorList>
            <consortium name="Lawrence Berkeley National Laboratory"/>
            <person name="Nybo J.L."/>
            <person name="Vesth T.C."/>
            <person name="Theobald S."/>
            <person name="Frisvad J.C."/>
            <person name="Larsen T.O."/>
            <person name="Kjaerboelling I."/>
            <person name="Rothschild-Mancinelli K."/>
            <person name="Lyhne E.K."/>
            <person name="Kogle M.E."/>
            <person name="Barry K."/>
            <person name="Clum A."/>
            <person name="Na H."/>
            <person name="Ledsgaard L."/>
            <person name="Lin J."/>
            <person name="Lipzen A."/>
            <person name="Kuo A."/>
            <person name="Riley R."/>
            <person name="Mondo S."/>
            <person name="LaButti K."/>
            <person name="Haridas S."/>
            <person name="Pangalinan J."/>
            <person name="Salamov A.A."/>
            <person name="Simmons B.A."/>
            <person name="Magnuson J.K."/>
            <person name="Chen J."/>
            <person name="Drula E."/>
            <person name="Henrissat B."/>
            <person name="Wiebenga A."/>
            <person name="Lubbers R.J."/>
            <person name="Gomes A.C."/>
            <person name="Macurrencykelacurrency M.R."/>
            <person name="Stajich J."/>
            <person name="Grigoriev I.V."/>
            <person name="Mortensen U.H."/>
            <person name="De vries R.P."/>
            <person name="Baker S.E."/>
            <person name="Andersen M.R."/>
        </authorList>
    </citation>
    <scope>NUCLEOTIDE SEQUENCE [LARGE SCALE GENOMIC DNA]</scope>
    <source>
        <strain evidence="2 3">CBS 756.74</strain>
    </source>
</reference>
<organism evidence="2 3">
    <name type="scientific">Aspergillus pseudodeflectus</name>
    <dbReference type="NCBI Taxonomy" id="176178"/>
    <lineage>
        <taxon>Eukaryota</taxon>
        <taxon>Fungi</taxon>
        <taxon>Dikarya</taxon>
        <taxon>Ascomycota</taxon>
        <taxon>Pezizomycotina</taxon>
        <taxon>Eurotiomycetes</taxon>
        <taxon>Eurotiomycetidae</taxon>
        <taxon>Eurotiales</taxon>
        <taxon>Aspergillaceae</taxon>
        <taxon>Aspergillus</taxon>
        <taxon>Aspergillus subgen. Nidulantes</taxon>
    </lineage>
</organism>
<dbReference type="EMBL" id="JBFXLR010000065">
    <property type="protein sequence ID" value="KAL2840435.1"/>
    <property type="molecule type" value="Genomic_DNA"/>
</dbReference>
<evidence type="ECO:0000313" key="3">
    <source>
        <dbReference type="Proteomes" id="UP001610444"/>
    </source>
</evidence>
<evidence type="ECO:0000256" key="1">
    <source>
        <dbReference type="SAM" id="MobiDB-lite"/>
    </source>
</evidence>
<accession>A0ABR4JK96</accession>
<dbReference type="RefSeq" id="XP_070894044.1">
    <property type="nucleotide sequence ID" value="XM_071037289.1"/>
</dbReference>
<sequence length="258" mass="29422">MAHRPRVTFEKSRVVRRQYQRSNQRFQFTASQIARIDREEERKNNAEKLREKEKRRIKEKQKRAEKEAKAREERMRLGIPDPNARKVPASQPLLFNFIKKGPPAKPTIEEDENDLGDESDDTVVASTVVPSDFDCDLELDDDTLGFEEEGIDDLLMGLEDPENTDQPAAGKSEGRQPEASWITKDDQEDEFSDCSFDEEVLKETESIATKASVEQVPIVPRPAKEESFTDGTALILEQFAQDFDPSSSFDEALAQLDQ</sequence>
<feature type="region of interest" description="Disordered" evidence="1">
    <location>
        <begin position="156"/>
        <end position="192"/>
    </location>
</feature>
<protein>
    <submittedName>
        <fullName evidence="2">Uncharacterized protein</fullName>
    </submittedName>
</protein>
<dbReference type="Proteomes" id="UP001610444">
    <property type="component" value="Unassembled WGS sequence"/>
</dbReference>
<feature type="region of interest" description="Disordered" evidence="1">
    <location>
        <begin position="37"/>
        <end position="119"/>
    </location>
</feature>
<comment type="caution">
    <text evidence="2">The sequence shown here is derived from an EMBL/GenBank/DDBJ whole genome shotgun (WGS) entry which is preliminary data.</text>
</comment>
<proteinExistence type="predicted"/>
<evidence type="ECO:0000313" key="2">
    <source>
        <dbReference type="EMBL" id="KAL2840435.1"/>
    </source>
</evidence>
<gene>
    <name evidence="2" type="ORF">BJX68DRAFT_185530</name>
</gene>
<feature type="compositionally biased region" description="Basic and acidic residues" evidence="1">
    <location>
        <begin position="37"/>
        <end position="76"/>
    </location>
</feature>
<name>A0ABR4JK96_9EURO</name>
<feature type="compositionally biased region" description="Acidic residues" evidence="1">
    <location>
        <begin position="109"/>
        <end position="119"/>
    </location>
</feature>